<sequence length="155" mass="15410">MNRRTLLGIAALLPAATLFACGTQTPSQIATDVNLIAAGLATTVNSIRQIPGVPTAAVTQIEQYLTTIQADAAQVASATATPATSTVQEISQVVQALASVALPLVPAGSVMQATIQAAVSLLPVILAAVGVSGAGVPVTFLPSQARTILAAAASR</sequence>
<dbReference type="Proteomes" id="UP000239724">
    <property type="component" value="Unassembled WGS sequence"/>
</dbReference>
<name>A0A2S6MXK8_RHOGL</name>
<dbReference type="AlphaFoldDB" id="A0A2S6MXK8"/>
<protein>
    <recommendedName>
        <fullName evidence="4">Lipoprotein</fullName>
    </recommendedName>
</protein>
<dbReference type="EMBL" id="NHRY01000263">
    <property type="protein sequence ID" value="PPQ27079.1"/>
    <property type="molecule type" value="Genomic_DNA"/>
</dbReference>
<feature type="signal peptide" evidence="1">
    <location>
        <begin position="1"/>
        <end position="20"/>
    </location>
</feature>
<evidence type="ECO:0000313" key="3">
    <source>
        <dbReference type="Proteomes" id="UP000239724"/>
    </source>
</evidence>
<proteinExistence type="predicted"/>
<keyword evidence="3" id="KW-1185">Reference proteome</keyword>
<evidence type="ECO:0000313" key="2">
    <source>
        <dbReference type="EMBL" id="PPQ27079.1"/>
    </source>
</evidence>
<evidence type="ECO:0008006" key="4">
    <source>
        <dbReference type="Google" id="ProtNLM"/>
    </source>
</evidence>
<comment type="caution">
    <text evidence="2">The sequence shown here is derived from an EMBL/GenBank/DDBJ whole genome shotgun (WGS) entry which is preliminary data.</text>
</comment>
<reference evidence="2 3" key="1">
    <citation type="journal article" date="2018" name="Arch. Microbiol.">
        <title>New insights into the metabolic potential of the phototrophic purple bacterium Rhodopila globiformis DSM 161(T) from its draft genome sequence and evidence for a vanadium-dependent nitrogenase.</title>
        <authorList>
            <person name="Imhoff J.F."/>
            <person name="Rahn T."/>
            <person name="Kunzel S."/>
            <person name="Neulinger S.C."/>
        </authorList>
    </citation>
    <scope>NUCLEOTIDE SEQUENCE [LARGE SCALE GENOMIC DNA]</scope>
    <source>
        <strain evidence="2 3">DSM 161</strain>
    </source>
</reference>
<feature type="chain" id="PRO_5015422796" description="Lipoprotein" evidence="1">
    <location>
        <begin position="21"/>
        <end position="155"/>
    </location>
</feature>
<gene>
    <name evidence="2" type="ORF">CCS01_28505</name>
</gene>
<organism evidence="2 3">
    <name type="scientific">Rhodopila globiformis</name>
    <name type="common">Rhodopseudomonas globiformis</name>
    <dbReference type="NCBI Taxonomy" id="1071"/>
    <lineage>
        <taxon>Bacteria</taxon>
        <taxon>Pseudomonadati</taxon>
        <taxon>Pseudomonadota</taxon>
        <taxon>Alphaproteobacteria</taxon>
        <taxon>Acetobacterales</taxon>
        <taxon>Acetobacteraceae</taxon>
        <taxon>Rhodopila</taxon>
    </lineage>
</organism>
<keyword evidence="1" id="KW-0732">Signal</keyword>
<accession>A0A2S6MXK8</accession>
<dbReference type="PROSITE" id="PS51257">
    <property type="entry name" value="PROKAR_LIPOPROTEIN"/>
    <property type="match status" value="1"/>
</dbReference>
<evidence type="ECO:0000256" key="1">
    <source>
        <dbReference type="SAM" id="SignalP"/>
    </source>
</evidence>
<dbReference type="RefSeq" id="WP_104522218.1">
    <property type="nucleotide sequence ID" value="NZ_NHRY01000263.1"/>
</dbReference>